<proteinExistence type="predicted"/>
<keyword evidence="1 2" id="KW-0238">DNA-binding</keyword>
<dbReference type="KEGG" id="slk:SLUN_14765"/>
<feature type="DNA-binding region" description="H-T-H motif" evidence="2">
    <location>
        <begin position="36"/>
        <end position="55"/>
    </location>
</feature>
<dbReference type="InterPro" id="IPR050109">
    <property type="entry name" value="HTH-type_TetR-like_transc_reg"/>
</dbReference>
<gene>
    <name evidence="4" type="ORF">SLUN_14765</name>
</gene>
<evidence type="ECO:0000259" key="3">
    <source>
        <dbReference type="PROSITE" id="PS50977"/>
    </source>
</evidence>
<dbReference type="GeneID" id="55656530"/>
<dbReference type="PROSITE" id="PS50977">
    <property type="entry name" value="HTH_TETR_2"/>
    <property type="match status" value="1"/>
</dbReference>
<name>A0A2R4T2H2_9ACTN</name>
<dbReference type="InterPro" id="IPR001647">
    <property type="entry name" value="HTH_TetR"/>
</dbReference>
<dbReference type="GO" id="GO:0003700">
    <property type="term" value="F:DNA-binding transcription factor activity"/>
    <property type="evidence" value="ECO:0007669"/>
    <property type="project" value="TreeGrafter"/>
</dbReference>
<dbReference type="OrthoDB" id="4542210at2"/>
<organism evidence="4 5">
    <name type="scientific">Streptomyces lunaelactis</name>
    <dbReference type="NCBI Taxonomy" id="1535768"/>
    <lineage>
        <taxon>Bacteria</taxon>
        <taxon>Bacillati</taxon>
        <taxon>Actinomycetota</taxon>
        <taxon>Actinomycetes</taxon>
        <taxon>Kitasatosporales</taxon>
        <taxon>Streptomycetaceae</taxon>
        <taxon>Streptomyces</taxon>
    </lineage>
</organism>
<dbReference type="RefSeq" id="WP_108148935.1">
    <property type="nucleotide sequence ID" value="NZ_CP026304.1"/>
</dbReference>
<protein>
    <submittedName>
        <fullName evidence="4">TetR family transcriptional regulator</fullName>
    </submittedName>
</protein>
<dbReference type="AlphaFoldDB" id="A0A2R4T2H2"/>
<dbReference type="SUPFAM" id="SSF46689">
    <property type="entry name" value="Homeodomain-like"/>
    <property type="match status" value="1"/>
</dbReference>
<dbReference type="Pfam" id="PF00440">
    <property type="entry name" value="TetR_N"/>
    <property type="match status" value="1"/>
</dbReference>
<dbReference type="EMBL" id="CP026304">
    <property type="protein sequence ID" value="AVZ73257.1"/>
    <property type="molecule type" value="Genomic_DNA"/>
</dbReference>
<dbReference type="PANTHER" id="PTHR30055">
    <property type="entry name" value="HTH-TYPE TRANSCRIPTIONAL REGULATOR RUTR"/>
    <property type="match status" value="1"/>
</dbReference>
<evidence type="ECO:0000313" key="4">
    <source>
        <dbReference type="EMBL" id="AVZ73257.1"/>
    </source>
</evidence>
<feature type="domain" description="HTH tetR-type" evidence="3">
    <location>
        <begin position="12"/>
        <end position="73"/>
    </location>
</feature>
<reference evidence="4 5" key="1">
    <citation type="submission" date="2018-01" db="EMBL/GenBank/DDBJ databases">
        <title>Complete genome sequence of Streptomyces lunaelactis MM109T, a Ferroverdin A producer isolated from cave moonmilk deposits.</title>
        <authorList>
            <person name="Naome A."/>
            <person name="Martinet L."/>
            <person name="Maciejewska M."/>
            <person name="Anderssen S."/>
            <person name="Adam D."/>
            <person name="Tenconi E."/>
            <person name="Deflandre B."/>
            <person name="Arguelles-Arias A."/>
            <person name="Calusinska M."/>
            <person name="Copieters W."/>
            <person name="Karim L."/>
            <person name="Hanikenne M."/>
            <person name="Baurain D."/>
            <person name="van Wezel G."/>
            <person name="Smargiasso N."/>
            <person name="de Pauw E."/>
            <person name="Delfosse P."/>
            <person name="Rigali S."/>
        </authorList>
    </citation>
    <scope>NUCLEOTIDE SEQUENCE [LARGE SCALE GENOMIC DNA]</scope>
    <source>
        <strain evidence="4 5">MM109</strain>
    </source>
</reference>
<evidence type="ECO:0000256" key="1">
    <source>
        <dbReference type="ARBA" id="ARBA00023125"/>
    </source>
</evidence>
<evidence type="ECO:0000256" key="2">
    <source>
        <dbReference type="PROSITE-ProRule" id="PRU00335"/>
    </source>
</evidence>
<dbReference type="GO" id="GO:0000976">
    <property type="term" value="F:transcription cis-regulatory region binding"/>
    <property type="evidence" value="ECO:0007669"/>
    <property type="project" value="TreeGrafter"/>
</dbReference>
<dbReference type="InterPro" id="IPR009057">
    <property type="entry name" value="Homeodomain-like_sf"/>
</dbReference>
<sequence>MPPARKERADAARNREAVLTAAARLFTERGDPDRVSMDDIAAAAGVGKGTLFRRFGDRVGLVKALVEQRTEQLRADVVAGPPPLGPGTPAGERVLALLDALLSLKLETRPLMLALESAGSGSPYLNDAYALWHAQLASLLAEVRGERDADYLAHALLAAVRSDLIEHLATSGTSPQHIHDGVDALARAVLAAPAPGGA</sequence>
<dbReference type="Proteomes" id="UP000244201">
    <property type="component" value="Chromosome"/>
</dbReference>
<accession>A0A2R4T2H2</accession>
<evidence type="ECO:0000313" key="5">
    <source>
        <dbReference type="Proteomes" id="UP000244201"/>
    </source>
</evidence>
<dbReference type="PANTHER" id="PTHR30055:SF209">
    <property type="entry name" value="POSSIBLE TRANSCRIPTIONAL REGULATORY PROTEIN (PROBABLY TETR-FAMILY)"/>
    <property type="match status" value="1"/>
</dbReference>
<keyword evidence="5" id="KW-1185">Reference proteome</keyword>
<dbReference type="Gene3D" id="1.10.357.10">
    <property type="entry name" value="Tetracycline Repressor, domain 2"/>
    <property type="match status" value="1"/>
</dbReference>